<feature type="coiled-coil region" evidence="1">
    <location>
        <begin position="188"/>
        <end position="215"/>
    </location>
</feature>
<dbReference type="AlphaFoldDB" id="A0A5B6ZEX1"/>
<evidence type="ECO:0000256" key="1">
    <source>
        <dbReference type="SAM" id="Coils"/>
    </source>
</evidence>
<evidence type="ECO:0000313" key="3">
    <source>
        <dbReference type="EMBL" id="MPA42392.1"/>
    </source>
</evidence>
<dbReference type="PANTHER" id="PTHR33018:SF37">
    <property type="entry name" value="TRANSPOSASE TNP1_EN_SPM-LIKE DOMAIN-CONTAINING PROTEIN"/>
    <property type="match status" value="1"/>
</dbReference>
<dbReference type="InterPro" id="IPR004252">
    <property type="entry name" value="Probable_transposase_24"/>
</dbReference>
<protein>
    <submittedName>
        <fullName evidence="2">Uncharacterized protein</fullName>
    </submittedName>
</protein>
<organism evidence="2">
    <name type="scientific">Davidia involucrata</name>
    <name type="common">Dove tree</name>
    <dbReference type="NCBI Taxonomy" id="16924"/>
    <lineage>
        <taxon>Eukaryota</taxon>
        <taxon>Viridiplantae</taxon>
        <taxon>Streptophyta</taxon>
        <taxon>Embryophyta</taxon>
        <taxon>Tracheophyta</taxon>
        <taxon>Spermatophyta</taxon>
        <taxon>Magnoliopsida</taxon>
        <taxon>eudicotyledons</taxon>
        <taxon>Gunneridae</taxon>
        <taxon>Pentapetalae</taxon>
        <taxon>asterids</taxon>
        <taxon>Cornales</taxon>
        <taxon>Nyssaceae</taxon>
        <taxon>Davidia</taxon>
    </lineage>
</organism>
<dbReference type="Pfam" id="PF03004">
    <property type="entry name" value="Transposase_24"/>
    <property type="match status" value="1"/>
</dbReference>
<dbReference type="EMBL" id="GHES01011832">
    <property type="protein sequence ID" value="MPA42391.1"/>
    <property type="molecule type" value="Transcribed_RNA"/>
</dbReference>
<keyword evidence="1" id="KW-0175">Coiled coil</keyword>
<sequence length="219" mass="25152">MDLWNVKEEVNMELANCFKDFWYCLHKHYQKHFPNSSAHPYEGIGQEAWDACCARFSDPKFQEISRKNSENRKKQKVSHCGGSKSFVRHQHELENANPDESIPVSRIQVWHTTHFSIAKNKWISPLASNIYDEMVTLQWASEDSSPLTDDEICDRVLGNKPGYIQGLGHGKRPAASASSRHGTCQLRMDEANRRVEDASRRAEEAEAMVQSLNTRMQQC</sequence>
<dbReference type="PANTHER" id="PTHR33018">
    <property type="entry name" value="OS10G0338966 PROTEIN-RELATED"/>
    <property type="match status" value="1"/>
</dbReference>
<name>A0A5B6ZEX1_DAVIN</name>
<accession>A0A5B6ZEX1</accession>
<dbReference type="EMBL" id="GHES01011833">
    <property type="protein sequence ID" value="MPA42392.1"/>
    <property type="molecule type" value="Transcribed_RNA"/>
</dbReference>
<proteinExistence type="predicted"/>
<gene>
    <name evidence="2" type="ORF">Din_011832</name>
    <name evidence="3" type="ORF">Din_011833</name>
</gene>
<evidence type="ECO:0000313" key="2">
    <source>
        <dbReference type="EMBL" id="MPA42391.1"/>
    </source>
</evidence>
<reference evidence="2" key="1">
    <citation type="submission" date="2019-08" db="EMBL/GenBank/DDBJ databases">
        <title>Reference gene set and small RNA set construction with multiple tissues from Davidia involucrata Baill.</title>
        <authorList>
            <person name="Yang H."/>
            <person name="Zhou C."/>
            <person name="Li G."/>
            <person name="Wang J."/>
            <person name="Gao P."/>
            <person name="Wang M."/>
            <person name="Wang R."/>
            <person name="Zhao Y."/>
        </authorList>
    </citation>
    <scope>NUCLEOTIDE SEQUENCE</scope>
    <source>
        <tissue evidence="2">Mixed with DoveR01_LX</tissue>
    </source>
</reference>